<keyword evidence="1" id="KW-0378">Hydrolase</keyword>
<dbReference type="EMBL" id="RCZC01000001">
    <property type="protein sequence ID" value="TPG56434.1"/>
    <property type="molecule type" value="Genomic_DNA"/>
</dbReference>
<name>A0A502G3X0_9SPHN</name>
<evidence type="ECO:0000256" key="2">
    <source>
        <dbReference type="SAM" id="SignalP"/>
    </source>
</evidence>
<dbReference type="Pfam" id="PF00326">
    <property type="entry name" value="Peptidase_S9"/>
    <property type="match status" value="1"/>
</dbReference>
<dbReference type="Proteomes" id="UP000319931">
    <property type="component" value="Unassembled WGS sequence"/>
</dbReference>
<evidence type="ECO:0000313" key="5">
    <source>
        <dbReference type="Proteomes" id="UP000319931"/>
    </source>
</evidence>
<feature type="domain" description="Peptidase S9 prolyl oligopeptidase catalytic" evidence="3">
    <location>
        <begin position="445"/>
        <end position="646"/>
    </location>
</feature>
<gene>
    <name evidence="4" type="ORF">EAH76_02475</name>
</gene>
<dbReference type="AlphaFoldDB" id="A0A502G3X0"/>
<keyword evidence="2" id="KW-0732">Signal</keyword>
<proteinExistence type="predicted"/>
<dbReference type="InterPro" id="IPR001375">
    <property type="entry name" value="Peptidase_S9_cat"/>
</dbReference>
<dbReference type="GO" id="GO:0004252">
    <property type="term" value="F:serine-type endopeptidase activity"/>
    <property type="evidence" value="ECO:0007669"/>
    <property type="project" value="TreeGrafter"/>
</dbReference>
<feature type="chain" id="PRO_5021208246" evidence="2">
    <location>
        <begin position="24"/>
        <end position="650"/>
    </location>
</feature>
<dbReference type="SUPFAM" id="SSF53474">
    <property type="entry name" value="alpha/beta-Hydrolases"/>
    <property type="match status" value="1"/>
</dbReference>
<dbReference type="InterPro" id="IPR029058">
    <property type="entry name" value="AB_hydrolase_fold"/>
</dbReference>
<evidence type="ECO:0000259" key="3">
    <source>
        <dbReference type="Pfam" id="PF00326"/>
    </source>
</evidence>
<dbReference type="Gene3D" id="3.40.50.1820">
    <property type="entry name" value="alpha/beta hydrolase"/>
    <property type="match status" value="1"/>
</dbReference>
<organism evidence="4 5">
    <name type="scientific">Sphingomonas glacialis</name>
    <dbReference type="NCBI Taxonomy" id="658225"/>
    <lineage>
        <taxon>Bacteria</taxon>
        <taxon>Pseudomonadati</taxon>
        <taxon>Pseudomonadota</taxon>
        <taxon>Alphaproteobacteria</taxon>
        <taxon>Sphingomonadales</taxon>
        <taxon>Sphingomonadaceae</taxon>
        <taxon>Sphingomonas</taxon>
    </lineage>
</organism>
<dbReference type="GO" id="GO:0006508">
    <property type="term" value="P:proteolysis"/>
    <property type="evidence" value="ECO:0007669"/>
    <property type="project" value="InterPro"/>
</dbReference>
<accession>A0A502G3X0</accession>
<comment type="caution">
    <text evidence="4">The sequence shown here is derived from an EMBL/GenBank/DDBJ whole genome shotgun (WGS) entry which is preliminary data.</text>
</comment>
<reference evidence="4 5" key="1">
    <citation type="journal article" date="2019" name="Environ. Microbiol.">
        <title>Species interactions and distinct microbial communities in high Arctic permafrost affected cryosols are associated with the CH4 and CO2 gas fluxes.</title>
        <authorList>
            <person name="Altshuler I."/>
            <person name="Hamel J."/>
            <person name="Turney S."/>
            <person name="Magnuson E."/>
            <person name="Levesque R."/>
            <person name="Greer C."/>
            <person name="Whyte L.G."/>
        </authorList>
    </citation>
    <scope>NUCLEOTIDE SEQUENCE [LARGE SCALE GENOMIC DNA]</scope>
    <source>
        <strain evidence="4 5">E6.1</strain>
    </source>
</reference>
<dbReference type="RefSeq" id="WP_140847596.1">
    <property type="nucleotide sequence ID" value="NZ_RCZC01000001.1"/>
</dbReference>
<sequence length="650" mass="70559">MTYQGFKGLFGGFVLFAAVPLGATESAPAGLPHAPASTISAESFGQLPFMEAPKLSPDGTRIATKLAIKGQQRLAIIPLDKTQHIAMIDPGASDINGWSWVNNDWLIAKIGSTSLVEGDSWYLRRTLSISADGKTMHMLGKDDAAQSADDVLWIAQDGSPHVRIALQTSIYSSQPGFWPEVRDYDVTTGRSTLVQRPVETVMDWYADPAGTVRLGMGYEDASRSYRLLYRDSATQSFRTVSRARGRDADLGNTPAVFLPEPGKALGFDDADGFNALYPLDLATLKTGPKLFGVPGYDIGNVITGDGGSRLVGVRYTDTHARTHWFDPKLADVQAKIDAAVGTRTAEIVSWSRDFSVLMVWVGGADRPGAYYEYRPEEGVMHLFATLNDALGTAAYGPVSTIHYKARDGLDIAAVLTVPRGKPAKNLPLILMPHGGPFARDDESWDWWAQFLASRGYAVLQPNYRGSSGYGGDFTKKGRGQWGLAMQDDLTDAVKWAADSGLADAKRVCIVGGSYGGYAAFRAAGRDAAVYRCAVSYAGVADMPAMLRYDGAFLNGGRAKDYFRDQAPDLKAVSPVYDAAHFAMPILILHGKKDTVVPVAQSRSMVARLKAAGKPYRYVEQPLGDHHFSREADRVQFLTELEAFLKENNPA</sequence>
<dbReference type="SUPFAM" id="SSF82171">
    <property type="entry name" value="DPP6 N-terminal domain-like"/>
    <property type="match status" value="1"/>
</dbReference>
<keyword evidence="5" id="KW-1185">Reference proteome</keyword>
<evidence type="ECO:0000256" key="1">
    <source>
        <dbReference type="ARBA" id="ARBA00022801"/>
    </source>
</evidence>
<protein>
    <submittedName>
        <fullName evidence="4">S9 family peptidase</fullName>
    </submittedName>
</protein>
<feature type="signal peptide" evidence="2">
    <location>
        <begin position="1"/>
        <end position="23"/>
    </location>
</feature>
<dbReference type="PANTHER" id="PTHR42776">
    <property type="entry name" value="SERINE PEPTIDASE S9 FAMILY MEMBER"/>
    <property type="match status" value="1"/>
</dbReference>
<dbReference type="OrthoDB" id="128799at2"/>
<evidence type="ECO:0000313" key="4">
    <source>
        <dbReference type="EMBL" id="TPG56434.1"/>
    </source>
</evidence>
<dbReference type="PANTHER" id="PTHR42776:SF27">
    <property type="entry name" value="DIPEPTIDYL PEPTIDASE FAMILY MEMBER 6"/>
    <property type="match status" value="1"/>
</dbReference>